<dbReference type="Pfam" id="PF00148">
    <property type="entry name" value="Oxidored_nitro"/>
    <property type="match status" value="1"/>
</dbReference>
<evidence type="ECO:0000313" key="5">
    <source>
        <dbReference type="Proteomes" id="UP000057043"/>
    </source>
</evidence>
<accession>A0A124FMC2</accession>
<feature type="domain" description="Nitrogenase/oxidoreductase component 1" evidence="1">
    <location>
        <begin position="43"/>
        <end position="420"/>
    </location>
</feature>
<reference evidence="3" key="1">
    <citation type="journal article" date="2015" name="MBio">
        <title>Genome-resolved metagenomic analysis reveals roles for candidate phyla and other microbial community members in biogeochemical transformations in oil reservoirs.</title>
        <authorList>
            <person name="Hu P."/>
            <person name="Tom L."/>
            <person name="Singh A."/>
            <person name="Thomas B.C."/>
            <person name="Baker B.J."/>
            <person name="Piceno Y.M."/>
            <person name="Andersen G.L."/>
            <person name="Banfield J.F."/>
        </authorList>
    </citation>
    <scope>NUCLEOTIDE SEQUENCE [LARGE SCALE GENOMIC DNA]</scope>
    <source>
        <strain evidence="3">56_747</strain>
    </source>
</reference>
<evidence type="ECO:0000259" key="1">
    <source>
        <dbReference type="Pfam" id="PF00148"/>
    </source>
</evidence>
<dbReference type="Gene3D" id="3.40.50.1980">
    <property type="entry name" value="Nitrogenase molybdenum iron protein domain"/>
    <property type="match status" value="2"/>
</dbReference>
<dbReference type="InterPro" id="IPR000510">
    <property type="entry name" value="Nase/OxRdtase_comp1"/>
</dbReference>
<dbReference type="AlphaFoldDB" id="A0A124FMC2"/>
<evidence type="ECO:0000313" key="3">
    <source>
        <dbReference type="EMBL" id="KUK95683.1"/>
    </source>
</evidence>
<organism evidence="2 5">
    <name type="scientific">Methanothrix harundinacea</name>
    <dbReference type="NCBI Taxonomy" id="301375"/>
    <lineage>
        <taxon>Archaea</taxon>
        <taxon>Methanobacteriati</taxon>
        <taxon>Methanobacteriota</taxon>
        <taxon>Stenosarchaea group</taxon>
        <taxon>Methanomicrobia</taxon>
        <taxon>Methanotrichales</taxon>
        <taxon>Methanotrichaceae</taxon>
        <taxon>Methanothrix</taxon>
    </lineage>
</organism>
<dbReference type="CDD" id="cd00316">
    <property type="entry name" value="Oxidoreductase_nitrogenase"/>
    <property type="match status" value="1"/>
</dbReference>
<dbReference type="SUPFAM" id="SSF53807">
    <property type="entry name" value="Helical backbone' metal receptor"/>
    <property type="match status" value="1"/>
</dbReference>
<dbReference type="PATRIC" id="fig|301375.6.peg.809"/>
<reference evidence="4 5" key="2">
    <citation type="journal article" date="2015" name="MBio">
        <title>Genome-Resolved Metagenomic Analysis Reveals Roles for Candidate Phyla and Other Microbial Community Members in Biogeochemical Transformations in Oil Reservoirs.</title>
        <authorList>
            <person name="Hu P."/>
            <person name="Tom L."/>
            <person name="Singh A."/>
            <person name="Thomas B.C."/>
            <person name="Baker B.J."/>
            <person name="Piceno Y.M."/>
            <person name="Andersen G.L."/>
            <person name="Banfield J.F."/>
        </authorList>
    </citation>
    <scope>NUCLEOTIDE SEQUENCE [LARGE SCALE GENOMIC DNA]</scope>
    <source>
        <strain evidence="2">57_489</strain>
    </source>
</reference>
<dbReference type="PANTHER" id="PTHR42956">
    <property type="entry name" value="NITROGENASE IRON-MOLYBDENUM COFACTOR BIOSYNTHESIS PROTEIN NIFE"/>
    <property type="match status" value="1"/>
</dbReference>
<evidence type="ECO:0000313" key="2">
    <source>
        <dbReference type="EMBL" id="KUK44288.1"/>
    </source>
</evidence>
<dbReference type="Proteomes" id="UP000057043">
    <property type="component" value="Unassembled WGS sequence"/>
</dbReference>
<name>A0A124FMC2_9EURY</name>
<dbReference type="EMBL" id="LGHB01000028">
    <property type="protein sequence ID" value="KUK95683.1"/>
    <property type="molecule type" value="Genomic_DNA"/>
</dbReference>
<dbReference type="InterPro" id="IPR049939">
    <property type="entry name" value="NifE-like"/>
</dbReference>
<gene>
    <name evidence="2" type="ORF">XD72_1354</name>
    <name evidence="3" type="ORF">XE07_1623</name>
</gene>
<evidence type="ECO:0000313" key="4">
    <source>
        <dbReference type="Proteomes" id="UP000053961"/>
    </source>
</evidence>
<sequence>MERQLQDSSRKGPSLLQSTFRERAFNGIYEVVARQNHFYGINCKLSGSVYVVSEIEGAVPLVHGSCGCAFHHRLSPRKLFSPISDLACTEMDETDVIRGGEEKLRAGIIDVYQRYDPALIVILPTCVSGLIGDDIPGVIESLRSKISCDILHAPSEGFSHRDGDSVEVSLKNAAKSMKCSSAPPTAQDLRGCGHEEMMFALADQLMEEQDVIENSVNLEAFGRHTYRFWNDVEEMRRILGKIGVELNTTVPTASVDAIKRAPSAPLNIVVTRNTRWADRMKERFGTDYVKKWYFYVGFDKVGKFFIEMASKLGLEGEAEDAIRRERKRALGDLSESRRLFKSYSFAISTQSFLFNPNLLSVYTEDLQMPLRWILIDSQPMKSMKISRDTVEMMTGNLIDIAEKQDMEIEILVDPSSEKMARVAKGVDWLLTDRTGPPSEKEGDLGMMNIATASNLIHQTGFCGIVEFGKHLAWKLQRRTKKDAQKDASNPHRKLIVSRFDYEEDCYPMIKDPMCSSSRRMWSEIWC</sequence>
<protein>
    <submittedName>
        <fullName evidence="2">Oxidoreductase/nitrogenase component 1</fullName>
    </submittedName>
</protein>
<comment type="caution">
    <text evidence="2">The sequence shown here is derived from an EMBL/GenBank/DDBJ whole genome shotgun (WGS) entry which is preliminary data.</text>
</comment>
<proteinExistence type="predicted"/>
<dbReference type="GO" id="GO:0016491">
    <property type="term" value="F:oxidoreductase activity"/>
    <property type="evidence" value="ECO:0007669"/>
    <property type="project" value="InterPro"/>
</dbReference>
<dbReference type="EMBL" id="LGFT01000029">
    <property type="protein sequence ID" value="KUK44288.1"/>
    <property type="molecule type" value="Genomic_DNA"/>
</dbReference>
<dbReference type="Proteomes" id="UP000053961">
    <property type="component" value="Unassembled WGS sequence"/>
</dbReference>
<dbReference type="PANTHER" id="PTHR42956:SF1">
    <property type="entry name" value="NITROGENASE IRON-MOLYBDENUM COFACTOR BIOSYNTHESIS PROTEIN NIFE"/>
    <property type="match status" value="1"/>
</dbReference>